<dbReference type="CDD" id="cd07185">
    <property type="entry name" value="OmpA_C-like"/>
    <property type="match status" value="1"/>
</dbReference>
<reference evidence="7 8" key="1">
    <citation type="submission" date="2017-05" db="EMBL/GenBank/DDBJ databases">
        <authorList>
            <person name="Varghese N."/>
            <person name="Submissions S."/>
        </authorList>
    </citation>
    <scope>NUCLEOTIDE SEQUENCE [LARGE SCALE GENOMIC DNA]</scope>
    <source>
        <strain evidence="7 8">DSM 27040</strain>
    </source>
</reference>
<feature type="chain" id="PRO_5021741605" evidence="5">
    <location>
        <begin position="21"/>
        <end position="825"/>
    </location>
</feature>
<dbReference type="RefSeq" id="WP_142533342.1">
    <property type="nucleotide sequence ID" value="NZ_FXTB01000004.1"/>
</dbReference>
<evidence type="ECO:0000256" key="1">
    <source>
        <dbReference type="ARBA" id="ARBA00004442"/>
    </source>
</evidence>
<dbReference type="PANTHER" id="PTHR30329">
    <property type="entry name" value="STATOR ELEMENT OF FLAGELLAR MOTOR COMPLEX"/>
    <property type="match status" value="1"/>
</dbReference>
<keyword evidence="3" id="KW-0998">Cell outer membrane</keyword>
<dbReference type="SUPFAM" id="SSF103088">
    <property type="entry name" value="OmpA-like"/>
    <property type="match status" value="1"/>
</dbReference>
<protein>
    <submittedName>
        <fullName evidence="7">WD40-like Beta Propeller Repeat</fullName>
    </submittedName>
</protein>
<dbReference type="PRINTS" id="PR01021">
    <property type="entry name" value="OMPADOMAIN"/>
</dbReference>
<evidence type="ECO:0000313" key="7">
    <source>
        <dbReference type="EMBL" id="SMO66388.1"/>
    </source>
</evidence>
<dbReference type="Proteomes" id="UP000319040">
    <property type="component" value="Unassembled WGS sequence"/>
</dbReference>
<dbReference type="InterPro" id="IPR036737">
    <property type="entry name" value="OmpA-like_sf"/>
</dbReference>
<evidence type="ECO:0000313" key="8">
    <source>
        <dbReference type="Proteomes" id="UP000319040"/>
    </source>
</evidence>
<proteinExistence type="predicted"/>
<accession>A0A521D3W6</accession>
<sequence length="825" mass="92463">MKNAFLYLFTLLLYSTLIQAQDKPGIDKITFSMFSKTKSKELLPILTDANKLYNKKIYDKAFKLYLKLYDEVDSINALNYRLGVSALMENNSYAAIFYLLKSHSSISRDYYLRLGEAYQLNHQYKNAGEAFHNYNQSLNKCKQRKFSARLKQLQRECQFGAKTVKDSLPYFVTNLGKSVNGYYDEYSPVILHDTNILYYTSRQPPKVNNKPVCRSTTKENIKYATFDVAGTTVSQPLQGIKQRKNTSVAGADHAHNQLFYYKGGERSGSLYALKVDHGKGVRSSIIKGAVNRKTVHETYLCTTARGDAAFVSDKNRYSGGYDIYFSPKTTKRRIKKSRPAGNAINTTFDEKSITFSPDGNTLYFSSNGHLGMGGFDIYKAQRQADGAWSEPINLGYPINTAADELYYYPTGDSLVALMASDRAGGEGGLDLYQVVKDIRIPFDLWGNIIDIENGGVVSGKITVFNAETKQPILSVSNDSLSGKYTAHLEDVGNYWIQAEAKGYLNQVDSIDMPVNRKQQVRKDFHLQRLASPFTVFGTVKNKHNGAPLQAEILLVQSEKDSIVARAYTNSADGSYSVTLDDKLNMTMQVNAINYYGCTDTLMLRDNKTDTFKKDIYLERSKISYTVSGVVRDAKDNSVIPASLSFYQPGEQIAMMVAHTDSISGKYFATLQDKGPFVVEVNAEGYFFTNMALAFPADSTLLIRNVSLQKMSTGSKIVVENILFNTGKATLLPQSFIELNKLARLLDENSDIRIEVSGHSDNMGSAGLNKRLSRNRAESVWNYLRERGIDEARMLFKGYGFDKPIVSNDTAEGRAANRRVEIKVIE</sequence>
<evidence type="ECO:0000256" key="5">
    <source>
        <dbReference type="SAM" id="SignalP"/>
    </source>
</evidence>
<keyword evidence="8" id="KW-1185">Reference proteome</keyword>
<dbReference type="Pfam" id="PF00691">
    <property type="entry name" value="OmpA"/>
    <property type="match status" value="1"/>
</dbReference>
<dbReference type="InterPro" id="IPR006664">
    <property type="entry name" value="OMP_bac"/>
</dbReference>
<name>A0A521D3W6_SACCC</name>
<dbReference type="GO" id="GO:0009279">
    <property type="term" value="C:cell outer membrane"/>
    <property type="evidence" value="ECO:0007669"/>
    <property type="project" value="UniProtKB-SubCell"/>
</dbReference>
<evidence type="ECO:0000256" key="2">
    <source>
        <dbReference type="ARBA" id="ARBA00023136"/>
    </source>
</evidence>
<evidence type="ECO:0000256" key="4">
    <source>
        <dbReference type="PROSITE-ProRule" id="PRU00473"/>
    </source>
</evidence>
<dbReference type="SUPFAM" id="SSF48452">
    <property type="entry name" value="TPR-like"/>
    <property type="match status" value="1"/>
</dbReference>
<dbReference type="AlphaFoldDB" id="A0A521D3W6"/>
<dbReference type="PANTHER" id="PTHR30329:SF21">
    <property type="entry name" value="LIPOPROTEIN YIAD-RELATED"/>
    <property type="match status" value="1"/>
</dbReference>
<comment type="subcellular location">
    <subcellularLocation>
        <location evidence="1">Cell outer membrane</location>
    </subcellularLocation>
</comment>
<organism evidence="7 8">
    <name type="scientific">Saccharicrinis carchari</name>
    <dbReference type="NCBI Taxonomy" id="1168039"/>
    <lineage>
        <taxon>Bacteria</taxon>
        <taxon>Pseudomonadati</taxon>
        <taxon>Bacteroidota</taxon>
        <taxon>Bacteroidia</taxon>
        <taxon>Marinilabiliales</taxon>
        <taxon>Marinilabiliaceae</taxon>
        <taxon>Saccharicrinis</taxon>
    </lineage>
</organism>
<dbReference type="InterPro" id="IPR050330">
    <property type="entry name" value="Bact_OuterMem_StrucFunc"/>
</dbReference>
<dbReference type="Gene3D" id="3.30.1330.60">
    <property type="entry name" value="OmpA-like domain"/>
    <property type="match status" value="1"/>
</dbReference>
<dbReference type="InterPro" id="IPR008969">
    <property type="entry name" value="CarboxyPept-like_regulatory"/>
</dbReference>
<keyword evidence="2 4" id="KW-0472">Membrane</keyword>
<feature type="domain" description="OmpA-like" evidence="6">
    <location>
        <begin position="710"/>
        <end position="825"/>
    </location>
</feature>
<dbReference type="SUPFAM" id="SSF82171">
    <property type="entry name" value="DPP6 N-terminal domain-like"/>
    <property type="match status" value="1"/>
</dbReference>
<gene>
    <name evidence="7" type="ORF">SAMN06265379_104193</name>
</gene>
<feature type="signal peptide" evidence="5">
    <location>
        <begin position="1"/>
        <end position="20"/>
    </location>
</feature>
<evidence type="ECO:0000256" key="3">
    <source>
        <dbReference type="ARBA" id="ARBA00023237"/>
    </source>
</evidence>
<dbReference type="PROSITE" id="PS51123">
    <property type="entry name" value="OMPA_2"/>
    <property type="match status" value="1"/>
</dbReference>
<dbReference type="InterPro" id="IPR011990">
    <property type="entry name" value="TPR-like_helical_dom_sf"/>
</dbReference>
<keyword evidence="5" id="KW-0732">Signal</keyword>
<dbReference type="SUPFAM" id="SSF49464">
    <property type="entry name" value="Carboxypeptidase regulatory domain-like"/>
    <property type="match status" value="1"/>
</dbReference>
<evidence type="ECO:0000259" key="6">
    <source>
        <dbReference type="PROSITE" id="PS51123"/>
    </source>
</evidence>
<dbReference type="OrthoDB" id="1108826at2"/>
<dbReference type="Gene3D" id="2.60.40.1120">
    <property type="entry name" value="Carboxypeptidase-like, regulatory domain"/>
    <property type="match status" value="1"/>
</dbReference>
<dbReference type="Pfam" id="PF07676">
    <property type="entry name" value="PD40"/>
    <property type="match status" value="1"/>
</dbReference>
<dbReference type="InterPro" id="IPR011659">
    <property type="entry name" value="WD40"/>
</dbReference>
<dbReference type="EMBL" id="FXTB01000004">
    <property type="protein sequence ID" value="SMO66388.1"/>
    <property type="molecule type" value="Genomic_DNA"/>
</dbReference>
<dbReference type="InterPro" id="IPR006665">
    <property type="entry name" value="OmpA-like"/>
</dbReference>